<evidence type="ECO:0000256" key="3">
    <source>
        <dbReference type="ARBA" id="ARBA00022741"/>
    </source>
</evidence>
<dbReference type="InterPro" id="IPR042487">
    <property type="entry name" value="RuvBL1/2_DNA/RNA_bd_dom"/>
</dbReference>
<evidence type="ECO:0000256" key="6">
    <source>
        <dbReference type="ARBA" id="ARBA00022806"/>
    </source>
</evidence>
<keyword evidence="4" id="KW-0227">DNA damage</keyword>
<dbReference type="InterPro" id="IPR027238">
    <property type="entry name" value="RuvB-like"/>
</dbReference>
<dbReference type="InterPro" id="IPR041048">
    <property type="entry name" value="RuvB-like_C"/>
</dbReference>
<dbReference type="FunFam" id="3.40.50.300:FF:002221">
    <property type="entry name" value="RuvB-like 2"/>
    <property type="match status" value="2"/>
</dbReference>
<evidence type="ECO:0000256" key="1">
    <source>
        <dbReference type="ARBA" id="ARBA00004123"/>
    </source>
</evidence>
<keyword evidence="8 12" id="KW-0805">Transcription regulation</keyword>
<evidence type="ECO:0000256" key="11">
    <source>
        <dbReference type="ARBA" id="ARBA00023242"/>
    </source>
</evidence>
<evidence type="ECO:0000256" key="10">
    <source>
        <dbReference type="ARBA" id="ARBA00023204"/>
    </source>
</evidence>
<comment type="similarity">
    <text evidence="2 12">Belongs to the RuvB family.</text>
</comment>
<dbReference type="GO" id="GO:0003678">
    <property type="term" value="F:DNA helicase activity"/>
    <property type="evidence" value="ECO:0007669"/>
    <property type="project" value="UniProtKB-EC"/>
</dbReference>
<evidence type="ECO:0000256" key="9">
    <source>
        <dbReference type="ARBA" id="ARBA00023163"/>
    </source>
</evidence>
<dbReference type="GO" id="GO:0005634">
    <property type="term" value="C:nucleus"/>
    <property type="evidence" value="ECO:0007669"/>
    <property type="project" value="UniProtKB-SubCell"/>
</dbReference>
<dbReference type="AlphaFoldDB" id="A0A2A2L4R5"/>
<dbReference type="Proteomes" id="UP000218231">
    <property type="component" value="Unassembled WGS sequence"/>
</dbReference>
<evidence type="ECO:0000256" key="7">
    <source>
        <dbReference type="ARBA" id="ARBA00022840"/>
    </source>
</evidence>
<keyword evidence="3 12" id="KW-0547">Nucleotide-binding</keyword>
<dbReference type="InterPro" id="IPR010339">
    <property type="entry name" value="TIP49_P-loop"/>
</dbReference>
<protein>
    <recommendedName>
        <fullName evidence="12">RuvB-like helicase</fullName>
        <ecNumber evidence="12">3.6.4.12</ecNumber>
    </recommendedName>
</protein>
<dbReference type="GO" id="GO:0005524">
    <property type="term" value="F:ATP binding"/>
    <property type="evidence" value="ECO:0007669"/>
    <property type="project" value="UniProtKB-KW"/>
</dbReference>
<dbReference type="Pfam" id="PF17856">
    <property type="entry name" value="TIP49_C"/>
    <property type="match status" value="1"/>
</dbReference>
<comment type="catalytic activity">
    <reaction evidence="12">
        <text>ATP + H2O = ADP + phosphate + H(+)</text>
        <dbReference type="Rhea" id="RHEA:13065"/>
        <dbReference type="ChEBI" id="CHEBI:15377"/>
        <dbReference type="ChEBI" id="CHEBI:15378"/>
        <dbReference type="ChEBI" id="CHEBI:30616"/>
        <dbReference type="ChEBI" id="CHEBI:43474"/>
        <dbReference type="ChEBI" id="CHEBI:456216"/>
        <dbReference type="EC" id="3.6.4.12"/>
    </reaction>
</comment>
<dbReference type="SUPFAM" id="SSF52540">
    <property type="entry name" value="P-loop containing nucleoside triphosphate hydrolases"/>
    <property type="match status" value="1"/>
</dbReference>
<sequence>MTTIDVGEVKDVLKVERVGVHSHIVGLGLSNTLEAMPVAEGMVGQLPARRAAGLVVKMVKEGRIAGRSVLITGDAGSGKTAIAMAMARALGSDTPFESITASEIFSLEFSKTEALLQSLRKAIGVRIKEETEILEGEVVTIELDRPATGVGPKIGKLTLKTTDMETIYDLGAKMVDSCVKERIVSGDVIQIDKASGRVTRLGRAFSRSHDYDAMGPQTKFVSCPSGEIQKRRETVHTVSLHEIDVINSRTQGFLGLFSGDTGEITSEVREQINKKVIEWREEGKAQVVPGVLFIDEAHMLDLECFSFLNRLVESDLSPLLVMATNKRQSKIRGTNVVSPHGLPIDLLDRSLIIKTNPYSSEDVTQILRMRLDEEGVRFDQPALDLLTKLVTRTSIRYGMQLIAVTNVLRERRKKDTVTVDEVKDAYPMFLDTTRSEKILRESEAEYL</sequence>
<feature type="domain" description="AAA+ ATPase" evidence="13">
    <location>
        <begin position="65"/>
        <end position="357"/>
    </location>
</feature>
<dbReference type="InterPro" id="IPR003593">
    <property type="entry name" value="AAA+_ATPase"/>
</dbReference>
<reference evidence="14 15" key="1">
    <citation type="journal article" date="2017" name="Curr. Biol.">
        <title>Genome architecture and evolution of a unichromosomal asexual nematode.</title>
        <authorList>
            <person name="Fradin H."/>
            <person name="Zegar C."/>
            <person name="Gutwein M."/>
            <person name="Lucas J."/>
            <person name="Kovtun M."/>
            <person name="Corcoran D."/>
            <person name="Baugh L.R."/>
            <person name="Kiontke K."/>
            <person name="Gunsalus K."/>
            <person name="Fitch D.H."/>
            <person name="Piano F."/>
        </authorList>
    </citation>
    <scope>NUCLEOTIDE SEQUENCE [LARGE SCALE GENOMIC DNA]</scope>
    <source>
        <strain evidence="14">PF1309</strain>
    </source>
</reference>
<dbReference type="Gene3D" id="2.40.50.360">
    <property type="entry name" value="RuvB-like helicase, domain II"/>
    <property type="match status" value="1"/>
</dbReference>
<keyword evidence="15" id="KW-1185">Reference proteome</keyword>
<evidence type="ECO:0000256" key="2">
    <source>
        <dbReference type="ARBA" id="ARBA00007519"/>
    </source>
</evidence>
<name>A0A2A2L4R5_9BILA</name>
<dbReference type="GO" id="GO:0016887">
    <property type="term" value="F:ATP hydrolysis activity"/>
    <property type="evidence" value="ECO:0007669"/>
    <property type="project" value="RHEA"/>
</dbReference>
<evidence type="ECO:0000256" key="12">
    <source>
        <dbReference type="RuleBase" id="RU363048"/>
    </source>
</evidence>
<organism evidence="14 15">
    <name type="scientific">Diploscapter pachys</name>
    <dbReference type="NCBI Taxonomy" id="2018661"/>
    <lineage>
        <taxon>Eukaryota</taxon>
        <taxon>Metazoa</taxon>
        <taxon>Ecdysozoa</taxon>
        <taxon>Nematoda</taxon>
        <taxon>Chromadorea</taxon>
        <taxon>Rhabditida</taxon>
        <taxon>Rhabditina</taxon>
        <taxon>Rhabditomorpha</taxon>
        <taxon>Rhabditoidea</taxon>
        <taxon>Rhabditidae</taxon>
        <taxon>Diploscapter</taxon>
    </lineage>
</organism>
<gene>
    <name evidence="14" type="ORF">WR25_08469</name>
</gene>
<dbReference type="OrthoDB" id="10060499at2759"/>
<comment type="subcellular location">
    <subcellularLocation>
        <location evidence="1">Nucleus</location>
    </subcellularLocation>
</comment>
<dbReference type="Gene3D" id="3.40.50.300">
    <property type="entry name" value="P-loop containing nucleotide triphosphate hydrolases"/>
    <property type="match status" value="1"/>
</dbReference>
<evidence type="ECO:0000259" key="13">
    <source>
        <dbReference type="SMART" id="SM00382"/>
    </source>
</evidence>
<keyword evidence="7 12" id="KW-0067">ATP-binding</keyword>
<dbReference type="InterPro" id="IPR027417">
    <property type="entry name" value="P-loop_NTPase"/>
</dbReference>
<evidence type="ECO:0000313" key="15">
    <source>
        <dbReference type="Proteomes" id="UP000218231"/>
    </source>
</evidence>
<keyword evidence="6 12" id="KW-0347">Helicase</keyword>
<evidence type="ECO:0000256" key="8">
    <source>
        <dbReference type="ARBA" id="ARBA00023015"/>
    </source>
</evidence>
<dbReference type="SMART" id="SM00382">
    <property type="entry name" value="AAA"/>
    <property type="match status" value="1"/>
</dbReference>
<keyword evidence="9 12" id="KW-0804">Transcription</keyword>
<evidence type="ECO:0000313" key="14">
    <source>
        <dbReference type="EMBL" id="PAV81261.1"/>
    </source>
</evidence>
<proteinExistence type="inferred from homology"/>
<keyword evidence="11 12" id="KW-0539">Nucleus</keyword>
<dbReference type="EMBL" id="LIAE01007190">
    <property type="protein sequence ID" value="PAV81261.1"/>
    <property type="molecule type" value="Genomic_DNA"/>
</dbReference>
<evidence type="ECO:0000256" key="4">
    <source>
        <dbReference type="ARBA" id="ARBA00022763"/>
    </source>
</evidence>
<accession>A0A2A2L4R5</accession>
<dbReference type="Gene3D" id="1.10.8.60">
    <property type="match status" value="1"/>
</dbReference>
<evidence type="ECO:0000256" key="5">
    <source>
        <dbReference type="ARBA" id="ARBA00022801"/>
    </source>
</evidence>
<dbReference type="GO" id="GO:0006281">
    <property type="term" value="P:DNA repair"/>
    <property type="evidence" value="ECO:0007669"/>
    <property type="project" value="UniProtKB-KW"/>
</dbReference>
<keyword evidence="5 12" id="KW-0378">Hydrolase</keyword>
<dbReference type="PANTHER" id="PTHR11093">
    <property type="entry name" value="RUVB-RELATED REPTIN AND PONTIN"/>
    <property type="match status" value="1"/>
</dbReference>
<dbReference type="FunFam" id="2.40.50.360:FF:000002">
    <property type="entry name" value="RuvB-like helicase"/>
    <property type="match status" value="1"/>
</dbReference>
<dbReference type="EC" id="3.6.4.12" evidence="12"/>
<dbReference type="Pfam" id="PF06068">
    <property type="entry name" value="TIP49"/>
    <property type="match status" value="1"/>
</dbReference>
<keyword evidence="10" id="KW-0234">DNA repair</keyword>
<dbReference type="STRING" id="2018661.A0A2A2L4R5"/>
<comment type="caution">
    <text evidence="14">The sequence shown here is derived from an EMBL/GenBank/DDBJ whole genome shotgun (WGS) entry which is preliminary data.</text>
</comment>